<gene>
    <name evidence="1" type="ORF">SAMN03080598_01103</name>
</gene>
<dbReference type="Proteomes" id="UP000236736">
    <property type="component" value="Unassembled WGS sequence"/>
</dbReference>
<sequence>MNQDTFIPFSAVSQKWLEEKFKNLEEKISSINPASKSVKDEWLSLQEFMEATGVKSHYSISKMESVSESKGQEFRSMYRGKRRFIHQREVDRFFQGEFEN</sequence>
<accession>A0A1H5U9V9</accession>
<dbReference type="OrthoDB" id="825683at2"/>
<name>A0A1H5U9V9_9BACT</name>
<dbReference type="RefSeq" id="WP_103923791.1">
    <property type="nucleotide sequence ID" value="NZ_BBFN01000012.1"/>
</dbReference>
<organism evidence="1 2">
    <name type="scientific">Algoriphagus boritolerans DSM 17298 = JCM 18970</name>
    <dbReference type="NCBI Taxonomy" id="1120964"/>
    <lineage>
        <taxon>Bacteria</taxon>
        <taxon>Pseudomonadati</taxon>
        <taxon>Bacteroidota</taxon>
        <taxon>Cytophagia</taxon>
        <taxon>Cytophagales</taxon>
        <taxon>Cyclobacteriaceae</taxon>
        <taxon>Algoriphagus</taxon>
    </lineage>
</organism>
<evidence type="ECO:0000313" key="1">
    <source>
        <dbReference type="EMBL" id="SEF71121.1"/>
    </source>
</evidence>
<dbReference type="AlphaFoldDB" id="A0A1H5U9V9"/>
<reference evidence="2" key="1">
    <citation type="submission" date="2016-10" db="EMBL/GenBank/DDBJ databases">
        <authorList>
            <person name="Varghese N."/>
            <person name="Submissions S."/>
        </authorList>
    </citation>
    <scope>NUCLEOTIDE SEQUENCE [LARGE SCALE GENOMIC DNA]</scope>
    <source>
        <strain evidence="2">DSM 17298</strain>
    </source>
</reference>
<dbReference type="STRING" id="1120964.GCA_001313265_02887"/>
<dbReference type="EMBL" id="FNVR01000004">
    <property type="protein sequence ID" value="SEF71121.1"/>
    <property type="molecule type" value="Genomic_DNA"/>
</dbReference>
<protein>
    <submittedName>
        <fullName evidence="1">Uncharacterized protein</fullName>
    </submittedName>
</protein>
<proteinExistence type="predicted"/>
<keyword evidence="2" id="KW-1185">Reference proteome</keyword>
<evidence type="ECO:0000313" key="2">
    <source>
        <dbReference type="Proteomes" id="UP000236736"/>
    </source>
</evidence>